<evidence type="ECO:0000313" key="5">
    <source>
        <dbReference type="Proteomes" id="UP001152797"/>
    </source>
</evidence>
<organism evidence="2">
    <name type="scientific">Cladocopium goreaui</name>
    <dbReference type="NCBI Taxonomy" id="2562237"/>
    <lineage>
        <taxon>Eukaryota</taxon>
        <taxon>Sar</taxon>
        <taxon>Alveolata</taxon>
        <taxon>Dinophyceae</taxon>
        <taxon>Suessiales</taxon>
        <taxon>Symbiodiniaceae</taxon>
        <taxon>Cladocopium</taxon>
    </lineage>
</organism>
<dbReference type="EMBL" id="CAMXCT020002352">
    <property type="protein sequence ID" value="CAL1150940.1"/>
    <property type="molecule type" value="Genomic_DNA"/>
</dbReference>
<dbReference type="AlphaFoldDB" id="A0A9P1G4I6"/>
<protein>
    <submittedName>
        <fullName evidence="4">CCHC-type domain-containing protein</fullName>
    </submittedName>
</protein>
<accession>A0A9P1G4I6</accession>
<dbReference type="EMBL" id="CAMXCT030002352">
    <property type="protein sequence ID" value="CAL4784877.1"/>
    <property type="molecule type" value="Genomic_DNA"/>
</dbReference>
<feature type="region of interest" description="Disordered" evidence="1">
    <location>
        <begin position="143"/>
        <end position="166"/>
    </location>
</feature>
<comment type="caution">
    <text evidence="2">The sequence shown here is derived from an EMBL/GenBank/DDBJ whole genome shotgun (WGS) entry which is preliminary data.</text>
</comment>
<evidence type="ECO:0000313" key="2">
    <source>
        <dbReference type="EMBL" id="CAI3997565.1"/>
    </source>
</evidence>
<dbReference type="OrthoDB" id="10642805at2759"/>
<keyword evidence="5" id="KW-1185">Reference proteome</keyword>
<evidence type="ECO:0000313" key="3">
    <source>
        <dbReference type="EMBL" id="CAL1150940.1"/>
    </source>
</evidence>
<evidence type="ECO:0000313" key="4">
    <source>
        <dbReference type="EMBL" id="CAL4784877.1"/>
    </source>
</evidence>
<gene>
    <name evidence="2" type="ORF">C1SCF055_LOCUS23936</name>
</gene>
<name>A0A9P1G4I6_9DINO</name>
<sequence>MDPAKLKSKDCVRHLVEALGGSWGRLASEERYDMFEKALYQTVQKSDESNDSNLARHDAAFDDLLAAKVTIEEEDMEEEIFLQSLLEAGDEDAVIINDFEEAILTACQESAELAPCFASYQEARQCLRDKAKSRGFWPLGSGKGRTKGKKGKFGAPNKGSMSTNQQANFHRPSISSLGAKKNYENESFTGILHEEEHGTSTEFGDDLKWGVDVVEELPEEAVAYEEDGNPKDQILNRPQGDWINGGDQIGNFDGVVYDCLVSVSALTRSLTSCITTRPAPDLLQRPLHHPILQGRKHLRQMPRWLPHLDLKCSAEGTQGDHRCRGVLSGF</sequence>
<reference evidence="2" key="1">
    <citation type="submission" date="2022-10" db="EMBL/GenBank/DDBJ databases">
        <authorList>
            <person name="Chen Y."/>
            <person name="Dougan E. K."/>
            <person name="Chan C."/>
            <person name="Rhodes N."/>
            <person name="Thang M."/>
        </authorList>
    </citation>
    <scope>NUCLEOTIDE SEQUENCE</scope>
</reference>
<proteinExistence type="predicted"/>
<dbReference type="Proteomes" id="UP001152797">
    <property type="component" value="Unassembled WGS sequence"/>
</dbReference>
<evidence type="ECO:0000256" key="1">
    <source>
        <dbReference type="SAM" id="MobiDB-lite"/>
    </source>
</evidence>
<dbReference type="EMBL" id="CAMXCT010002352">
    <property type="protein sequence ID" value="CAI3997565.1"/>
    <property type="molecule type" value="Genomic_DNA"/>
</dbReference>
<reference evidence="3" key="2">
    <citation type="submission" date="2024-04" db="EMBL/GenBank/DDBJ databases">
        <authorList>
            <person name="Chen Y."/>
            <person name="Shah S."/>
            <person name="Dougan E. K."/>
            <person name="Thang M."/>
            <person name="Chan C."/>
        </authorList>
    </citation>
    <scope>NUCLEOTIDE SEQUENCE [LARGE SCALE GENOMIC DNA]</scope>
</reference>